<gene>
    <name evidence="1" type="ORF">HK415_15890</name>
</gene>
<sequence>MKDDVKTELRADGLRYVSKSSGTDFPGAFGATMSCFRCGRHVPRSGLRSFLLAGSRQYCCRNGCAVPG</sequence>
<evidence type="ECO:0000313" key="2">
    <source>
        <dbReference type="Proteomes" id="UP000552954"/>
    </source>
</evidence>
<accession>A0A849KDR2</accession>
<dbReference type="Proteomes" id="UP000552954">
    <property type="component" value="Unassembled WGS sequence"/>
</dbReference>
<keyword evidence="2" id="KW-1185">Reference proteome</keyword>
<dbReference type="PROSITE" id="PS51257">
    <property type="entry name" value="PROKAR_LIPOPROTEIN"/>
    <property type="match status" value="1"/>
</dbReference>
<reference evidence="1 2" key="2">
    <citation type="submission" date="2020-06" db="EMBL/GenBank/DDBJ databases">
        <title>Ramlibacter rhizophilus sp. nov., isolated from rhizosphere soil of national flower Mugunghwa from South Korea.</title>
        <authorList>
            <person name="Zheng-Fei Y."/>
            <person name="Huan T."/>
        </authorList>
    </citation>
    <scope>NUCLEOTIDE SEQUENCE [LARGE SCALE GENOMIC DNA]</scope>
    <source>
        <strain evidence="1 2">B156</strain>
    </source>
</reference>
<protein>
    <submittedName>
        <fullName evidence="1">Uncharacterized protein</fullName>
    </submittedName>
</protein>
<dbReference type="RefSeq" id="WP_171561038.1">
    <property type="nucleotide sequence ID" value="NZ_JABFCS010000001.1"/>
</dbReference>
<organism evidence="1 2">
    <name type="scientific">Ramlibacter montanisoli</name>
    <dbReference type="NCBI Taxonomy" id="2732512"/>
    <lineage>
        <taxon>Bacteria</taxon>
        <taxon>Pseudomonadati</taxon>
        <taxon>Pseudomonadota</taxon>
        <taxon>Betaproteobacteria</taxon>
        <taxon>Burkholderiales</taxon>
        <taxon>Comamonadaceae</taxon>
        <taxon>Ramlibacter</taxon>
    </lineage>
</organism>
<proteinExistence type="predicted"/>
<name>A0A849KDR2_9BURK</name>
<evidence type="ECO:0000313" key="1">
    <source>
        <dbReference type="EMBL" id="NNU44327.1"/>
    </source>
</evidence>
<dbReference type="EMBL" id="JABFCS010000001">
    <property type="protein sequence ID" value="NNU44327.1"/>
    <property type="molecule type" value="Genomic_DNA"/>
</dbReference>
<reference evidence="1 2" key="1">
    <citation type="submission" date="2020-05" db="EMBL/GenBank/DDBJ databases">
        <authorList>
            <person name="Khan S.A."/>
            <person name="Jeon C.O."/>
            <person name="Chun B.H."/>
        </authorList>
    </citation>
    <scope>NUCLEOTIDE SEQUENCE [LARGE SCALE GENOMIC DNA]</scope>
    <source>
        <strain evidence="1 2">B156</strain>
    </source>
</reference>
<comment type="caution">
    <text evidence="1">The sequence shown here is derived from an EMBL/GenBank/DDBJ whole genome shotgun (WGS) entry which is preliminary data.</text>
</comment>
<dbReference type="AlphaFoldDB" id="A0A849KDR2"/>